<dbReference type="EMBL" id="PXOH01000004">
    <property type="protein sequence ID" value="PSF38429.1"/>
    <property type="molecule type" value="Genomic_DNA"/>
</dbReference>
<dbReference type="RefSeq" id="WP_106455872.1">
    <property type="nucleotide sequence ID" value="NZ_PXOH01000004.1"/>
</dbReference>
<comment type="caution">
    <text evidence="5">The sequence shown here is derived from an EMBL/GenBank/DDBJ whole genome shotgun (WGS) entry which is preliminary data.</text>
</comment>
<dbReference type="GO" id="GO:0042597">
    <property type="term" value="C:periplasmic space"/>
    <property type="evidence" value="ECO:0007669"/>
    <property type="project" value="UniProtKB-ARBA"/>
</dbReference>
<evidence type="ECO:0000313" key="5">
    <source>
        <dbReference type="EMBL" id="PSF38429.1"/>
    </source>
</evidence>
<dbReference type="FunFam" id="3.10.105.10:FF:000006">
    <property type="entry name" value="Peptide ABC transporter substrate-binding protein"/>
    <property type="match status" value="1"/>
</dbReference>
<dbReference type="SUPFAM" id="SSF53850">
    <property type="entry name" value="Periplasmic binding protein-like II"/>
    <property type="match status" value="1"/>
</dbReference>
<dbReference type="AlphaFoldDB" id="A0A2T1M1F2"/>
<dbReference type="PANTHER" id="PTHR30290">
    <property type="entry name" value="PERIPLASMIC BINDING COMPONENT OF ABC TRANSPORTER"/>
    <property type="match status" value="1"/>
</dbReference>
<dbReference type="Proteomes" id="UP000239001">
    <property type="component" value="Unassembled WGS sequence"/>
</dbReference>
<dbReference type="InterPro" id="IPR030678">
    <property type="entry name" value="Peptide/Ni-bd"/>
</dbReference>
<evidence type="ECO:0000256" key="3">
    <source>
        <dbReference type="ARBA" id="ARBA00022729"/>
    </source>
</evidence>
<dbReference type="InterPro" id="IPR039424">
    <property type="entry name" value="SBP_5"/>
</dbReference>
<dbReference type="CDD" id="cd08513">
    <property type="entry name" value="PBP2_thermophilic_Hb8_like"/>
    <property type="match status" value="1"/>
</dbReference>
<evidence type="ECO:0000259" key="4">
    <source>
        <dbReference type="Pfam" id="PF00496"/>
    </source>
</evidence>
<dbReference type="OrthoDB" id="9796817at2"/>
<keyword evidence="3" id="KW-0732">Signal</keyword>
<dbReference type="Gene3D" id="3.40.190.10">
    <property type="entry name" value="Periplasmic binding protein-like II"/>
    <property type="match status" value="1"/>
</dbReference>
<evidence type="ECO:0000256" key="2">
    <source>
        <dbReference type="ARBA" id="ARBA00022448"/>
    </source>
</evidence>
<comment type="similarity">
    <text evidence="1">Belongs to the bacterial solute-binding protein 5 family.</text>
</comment>
<gene>
    <name evidence="5" type="ORF">C7H19_05440</name>
</gene>
<dbReference type="PIRSF" id="PIRSF002741">
    <property type="entry name" value="MppA"/>
    <property type="match status" value="1"/>
</dbReference>
<dbReference type="GO" id="GO:0015833">
    <property type="term" value="P:peptide transport"/>
    <property type="evidence" value="ECO:0007669"/>
    <property type="project" value="TreeGrafter"/>
</dbReference>
<dbReference type="GO" id="GO:0043190">
    <property type="term" value="C:ATP-binding cassette (ABC) transporter complex"/>
    <property type="evidence" value="ECO:0007669"/>
    <property type="project" value="InterPro"/>
</dbReference>
<feature type="domain" description="Solute-binding protein family 5" evidence="4">
    <location>
        <begin position="94"/>
        <end position="485"/>
    </location>
</feature>
<organism evidence="5 6">
    <name type="scientific">Aphanothece hegewaldii CCALA 016</name>
    <dbReference type="NCBI Taxonomy" id="2107694"/>
    <lineage>
        <taxon>Bacteria</taxon>
        <taxon>Bacillati</taxon>
        <taxon>Cyanobacteriota</taxon>
        <taxon>Cyanophyceae</taxon>
        <taxon>Oscillatoriophycideae</taxon>
        <taxon>Chroococcales</taxon>
        <taxon>Aphanothecaceae</taxon>
        <taxon>Aphanothece</taxon>
    </lineage>
</organism>
<dbReference type="PROSITE" id="PS51257">
    <property type="entry name" value="PROKAR_LIPOPROTEIN"/>
    <property type="match status" value="1"/>
</dbReference>
<name>A0A2T1M1F2_9CHRO</name>
<reference evidence="5 6" key="2">
    <citation type="submission" date="2018-03" db="EMBL/GenBank/DDBJ databases">
        <authorList>
            <person name="Keele B.F."/>
        </authorList>
    </citation>
    <scope>NUCLEOTIDE SEQUENCE [LARGE SCALE GENOMIC DNA]</scope>
    <source>
        <strain evidence="5 6">CCALA 016</strain>
    </source>
</reference>
<dbReference type="Pfam" id="PF00496">
    <property type="entry name" value="SBP_bac_5"/>
    <property type="match status" value="1"/>
</dbReference>
<sequence length="577" mass="64817">MKIKAFRYYFWSFLFLLSIGLTFIVGACNNTQTSTTSSNNAEVLKLLYWQAPTILNPHLSTGFKDAEAGRITLEPLASYNEKGELIPFLAAEIPTLENGGIAKDGKSVTWQLKKNIKWSDGTPFTAKDVVFTYQFISNPKTGSTNAGTYEIIKSVEAINNETIKINFKTVNPAWSLIFVGSEGLILPNHLYQDFNGEKARQAPTNLLPVGTGPYRVIEFKPGDTVTYEANPNFRDINQLGFKRIELKGGGDAISAARSVLQTNEADYAYNLQVEASILNELEKIGKGQLISSFGALMERVLFNLSDPNKTTTEGERSSLKNPHPFFSDIKVRQAFSLAIDRDTIAQQLYGITGKATANFLVKPEQFYSPNTRYEFNIEKAKTLLDDAGWKDTNGNGIRDKNGVEMQVVFQTSVNTLRQKTQEIVKQGLQLVGVGVELKSVDAGVFFSSDPANNDTVEHFYADLQMFTTGNNSPDPSDYMKTLTCSSIPQKSNNWSGDNYSRYCNPEYDKLWQQSTQELDPEKRRQLFIKMNDLLVNNFIVIPLVHRADVAAISNSLQGFELSPWERNTWYIKDWKRK</sequence>
<dbReference type="GO" id="GO:1904680">
    <property type="term" value="F:peptide transmembrane transporter activity"/>
    <property type="evidence" value="ECO:0007669"/>
    <property type="project" value="TreeGrafter"/>
</dbReference>
<dbReference type="PANTHER" id="PTHR30290:SF65">
    <property type="entry name" value="MONOACYL PHOSPHATIDYLINOSITOL TETRAMANNOSIDE-BINDING PROTEIN LPQW-RELATED"/>
    <property type="match status" value="1"/>
</dbReference>
<evidence type="ECO:0000256" key="1">
    <source>
        <dbReference type="ARBA" id="ARBA00005695"/>
    </source>
</evidence>
<reference evidence="5 6" key="1">
    <citation type="submission" date="2018-03" db="EMBL/GenBank/DDBJ databases">
        <title>The ancient ancestry and fast evolution of plastids.</title>
        <authorList>
            <person name="Moore K.R."/>
            <person name="Magnabosco C."/>
            <person name="Momper L."/>
            <person name="Gold D.A."/>
            <person name="Bosak T."/>
            <person name="Fournier G.P."/>
        </authorList>
    </citation>
    <scope>NUCLEOTIDE SEQUENCE [LARGE SCALE GENOMIC DNA]</scope>
    <source>
        <strain evidence="5 6">CCALA 016</strain>
    </source>
</reference>
<dbReference type="Gene3D" id="3.10.105.10">
    <property type="entry name" value="Dipeptide-binding Protein, Domain 3"/>
    <property type="match status" value="1"/>
</dbReference>
<evidence type="ECO:0000313" key="6">
    <source>
        <dbReference type="Proteomes" id="UP000239001"/>
    </source>
</evidence>
<accession>A0A2T1M1F2</accession>
<protein>
    <submittedName>
        <fullName evidence="5">Peptide ABC transporter substrate-binding protein</fullName>
    </submittedName>
</protein>
<dbReference type="InterPro" id="IPR000914">
    <property type="entry name" value="SBP_5_dom"/>
</dbReference>
<keyword evidence="6" id="KW-1185">Reference proteome</keyword>
<keyword evidence="2" id="KW-0813">Transport</keyword>
<proteinExistence type="inferred from homology"/>